<dbReference type="Proteomes" id="UP000035579">
    <property type="component" value="Chromosome"/>
</dbReference>
<feature type="region of interest" description="Disordered" evidence="10">
    <location>
        <begin position="1"/>
        <end position="27"/>
    </location>
</feature>
<comment type="function">
    <text evidence="9">Involved in mRNA degradation. Catalyzes the phosphorolysis of single-stranded polyribonucleotides processively in the 3'- to 5'-direction.</text>
</comment>
<evidence type="ECO:0000256" key="7">
    <source>
        <dbReference type="ARBA" id="ARBA00022842"/>
    </source>
</evidence>
<dbReference type="Pfam" id="PF00575">
    <property type="entry name" value="S1"/>
    <property type="match status" value="1"/>
</dbReference>
<evidence type="ECO:0000313" key="12">
    <source>
        <dbReference type="EMBL" id="AKJ06256.1"/>
    </source>
</evidence>
<dbReference type="Pfam" id="PF00013">
    <property type="entry name" value="KH_1"/>
    <property type="match status" value="1"/>
</dbReference>
<dbReference type="PROSITE" id="PS50126">
    <property type="entry name" value="S1"/>
    <property type="match status" value="1"/>
</dbReference>
<dbReference type="SMART" id="SM00322">
    <property type="entry name" value="KH"/>
    <property type="match status" value="1"/>
</dbReference>
<evidence type="ECO:0000256" key="2">
    <source>
        <dbReference type="ARBA" id="ARBA00007404"/>
    </source>
</evidence>
<dbReference type="Gene3D" id="2.40.50.140">
    <property type="entry name" value="Nucleic acid-binding proteins"/>
    <property type="match status" value="1"/>
</dbReference>
<dbReference type="InterPro" id="IPR036345">
    <property type="entry name" value="ExoRNase_PH_dom2_sf"/>
</dbReference>
<gene>
    <name evidence="9" type="primary">pnp</name>
    <name evidence="12" type="ORF">AA314_07882</name>
</gene>
<dbReference type="FunFam" id="3.30.230.70:FF:000001">
    <property type="entry name" value="Polyribonucleotide nucleotidyltransferase"/>
    <property type="match status" value="1"/>
</dbReference>
<dbReference type="Pfam" id="PF01138">
    <property type="entry name" value="RNase_PH"/>
    <property type="match status" value="2"/>
</dbReference>
<feature type="region of interest" description="Disordered" evidence="10">
    <location>
        <begin position="717"/>
        <end position="749"/>
    </location>
</feature>
<comment type="catalytic activity">
    <reaction evidence="9">
        <text>RNA(n+1) + phosphate = RNA(n) + a ribonucleoside 5'-diphosphate</text>
        <dbReference type="Rhea" id="RHEA:22096"/>
        <dbReference type="Rhea" id="RHEA-COMP:14527"/>
        <dbReference type="Rhea" id="RHEA-COMP:17342"/>
        <dbReference type="ChEBI" id="CHEBI:43474"/>
        <dbReference type="ChEBI" id="CHEBI:57930"/>
        <dbReference type="ChEBI" id="CHEBI:140395"/>
        <dbReference type="EC" id="2.7.7.8"/>
    </reaction>
</comment>
<dbReference type="GO" id="GO:0005829">
    <property type="term" value="C:cytosol"/>
    <property type="evidence" value="ECO:0007669"/>
    <property type="project" value="TreeGrafter"/>
</dbReference>
<evidence type="ECO:0000256" key="9">
    <source>
        <dbReference type="HAMAP-Rule" id="MF_01595"/>
    </source>
</evidence>
<dbReference type="InterPro" id="IPR015847">
    <property type="entry name" value="ExoRNase_PH_dom2"/>
</dbReference>
<keyword evidence="5 9" id="KW-0548">Nucleotidyltransferase</keyword>
<sequence length="749" mass="81235">MGPHLSFVQGQGARQRGHQEVRGKTDMHLKKSVKIGETELTIETGHMAKQADGSVVVRYGDTMLLVTAVSAREKKDVDFLPLTVEYQEKLYSAGRIPGSYFKREGRLTEKETLASRIVDRSCRPLFPEGYAYETQVIASVISADPEHEGDIHGITGASAALWVSDIPFNGPIAGIRVGRVDGKLIANPTLKQREQSDIDLVMAVSREAIVMVEGGAEEVSEADMVAALEFGKQAAQPALDVQDELRRALNKTVRNYDRIAAVPEDLKAKVRALAWDGIVQGYTIKEKAARYEALSKAKKEALTKLKEQLGEGYTSQVEKHAKSVVEDLKYEHMRTLTVNGGRIGGRGHDKVREITNQVSVLPRTHGSALFTRGETQALVVATLGTSEDEQRLELLGGMSFKRFMLHYNFPPFSVNETKPLRGPGRREVGHGALAERALRNMLPPSEKFPYTVRLVSDILESNGSSSMASVCGGTLALMDAGVPIKAPVAGIAMGLVKEGDQVAILSDILGDEDHLGDMDFKVCGTSKGITSIQMDIKITGLTTEIMSRALEQARQGRLHILGEMLKTMAEPRKEISSYAPRITTIQIRPEFIKNVIGPGGKVIKDIIARTGAVINIDDSGRVDIASSNVDSVKSAIAMIQALTREAEIGKIYTGTVRKIAEFGAFVELFPGTDGLIHISELSDKRVKSVSDVLNEGDEVLVKVISIDKTGKIRLSRKEAMAERAATQQGTAPAPTDAAQPEATQPGAKA</sequence>
<dbReference type="CDD" id="cd11364">
    <property type="entry name" value="RNase_PH_PNPase_2"/>
    <property type="match status" value="1"/>
</dbReference>
<feature type="binding site" evidence="9">
    <location>
        <position position="513"/>
    </location>
    <ligand>
        <name>Mg(2+)</name>
        <dbReference type="ChEBI" id="CHEBI:18420"/>
    </ligand>
</feature>
<dbReference type="SUPFAM" id="SSF50249">
    <property type="entry name" value="Nucleic acid-binding proteins"/>
    <property type="match status" value="1"/>
</dbReference>
<dbReference type="InterPro" id="IPR036456">
    <property type="entry name" value="PNPase_PH_RNA-bd_sf"/>
</dbReference>
<dbReference type="InterPro" id="IPR012340">
    <property type="entry name" value="NA-bd_OB-fold"/>
</dbReference>
<dbReference type="GO" id="GO:0004654">
    <property type="term" value="F:polyribonucleotide nucleotidyltransferase activity"/>
    <property type="evidence" value="ECO:0007669"/>
    <property type="project" value="UniProtKB-UniRule"/>
</dbReference>
<comment type="subcellular location">
    <subcellularLocation>
        <location evidence="1 9">Cytoplasm</location>
    </subcellularLocation>
</comment>
<dbReference type="NCBIfam" id="NF008805">
    <property type="entry name" value="PRK11824.1"/>
    <property type="match status" value="1"/>
</dbReference>
<dbReference type="SUPFAM" id="SSF55666">
    <property type="entry name" value="Ribonuclease PH domain 2-like"/>
    <property type="match status" value="2"/>
</dbReference>
<evidence type="ECO:0000256" key="4">
    <source>
        <dbReference type="ARBA" id="ARBA00022679"/>
    </source>
</evidence>
<dbReference type="InterPro" id="IPR020568">
    <property type="entry name" value="Ribosomal_Su5_D2-typ_SF"/>
</dbReference>
<comment type="cofactor">
    <cofactor evidence="9">
        <name>Mg(2+)</name>
        <dbReference type="ChEBI" id="CHEBI:18420"/>
    </cofactor>
</comment>
<dbReference type="PIRSF" id="PIRSF005499">
    <property type="entry name" value="PNPase"/>
    <property type="match status" value="1"/>
</dbReference>
<dbReference type="GO" id="GO:0003723">
    <property type="term" value="F:RNA binding"/>
    <property type="evidence" value="ECO:0007669"/>
    <property type="project" value="UniProtKB-UniRule"/>
</dbReference>
<dbReference type="GO" id="GO:0000287">
    <property type="term" value="F:magnesium ion binding"/>
    <property type="evidence" value="ECO:0007669"/>
    <property type="project" value="UniProtKB-UniRule"/>
</dbReference>
<dbReference type="FunFam" id="3.30.1370.10:FF:000001">
    <property type="entry name" value="Polyribonucleotide nucleotidyltransferase"/>
    <property type="match status" value="1"/>
</dbReference>
<dbReference type="AlphaFoldDB" id="A0AAC8TJ34"/>
<dbReference type="SUPFAM" id="SSF46915">
    <property type="entry name" value="Polynucleotide phosphorylase/guanosine pentaphosphate synthase (PNPase/GPSI), domain 3"/>
    <property type="match status" value="1"/>
</dbReference>
<dbReference type="InterPro" id="IPR036612">
    <property type="entry name" value="KH_dom_type_1_sf"/>
</dbReference>
<reference evidence="12 13" key="1">
    <citation type="submission" date="2015-05" db="EMBL/GenBank/DDBJ databases">
        <title>Genome assembly of Archangium gephyra DSM 2261.</title>
        <authorList>
            <person name="Sharma G."/>
            <person name="Subramanian S."/>
        </authorList>
    </citation>
    <scope>NUCLEOTIDE SEQUENCE [LARGE SCALE GENOMIC DNA]</scope>
    <source>
        <strain evidence="12 13">DSM 2261</strain>
    </source>
</reference>
<feature type="domain" description="S1 motif" evidence="11">
    <location>
        <begin position="649"/>
        <end position="717"/>
    </location>
</feature>
<feature type="binding site" evidence="9">
    <location>
        <position position="519"/>
    </location>
    <ligand>
        <name>Mg(2+)</name>
        <dbReference type="ChEBI" id="CHEBI:18420"/>
    </ligand>
</feature>
<dbReference type="NCBIfam" id="TIGR03591">
    <property type="entry name" value="polynuc_phos"/>
    <property type="match status" value="1"/>
</dbReference>
<keyword evidence="7 9" id="KW-0460">Magnesium</keyword>
<evidence type="ECO:0000259" key="11">
    <source>
        <dbReference type="PROSITE" id="PS50126"/>
    </source>
</evidence>
<proteinExistence type="inferred from homology"/>
<dbReference type="PANTHER" id="PTHR11252">
    <property type="entry name" value="POLYRIBONUCLEOTIDE NUCLEOTIDYLTRANSFERASE"/>
    <property type="match status" value="1"/>
</dbReference>
<dbReference type="SUPFAM" id="SSF54791">
    <property type="entry name" value="Eukaryotic type KH-domain (KH-domain type I)"/>
    <property type="match status" value="1"/>
</dbReference>
<evidence type="ECO:0000313" key="13">
    <source>
        <dbReference type="Proteomes" id="UP000035579"/>
    </source>
</evidence>
<dbReference type="InterPro" id="IPR012162">
    <property type="entry name" value="PNPase"/>
</dbReference>
<dbReference type="GO" id="GO:0006396">
    <property type="term" value="P:RNA processing"/>
    <property type="evidence" value="ECO:0007669"/>
    <property type="project" value="InterPro"/>
</dbReference>
<evidence type="ECO:0000256" key="6">
    <source>
        <dbReference type="ARBA" id="ARBA00022723"/>
    </source>
</evidence>
<dbReference type="InterPro" id="IPR003029">
    <property type="entry name" value="S1_domain"/>
</dbReference>
<evidence type="ECO:0000256" key="10">
    <source>
        <dbReference type="SAM" id="MobiDB-lite"/>
    </source>
</evidence>
<evidence type="ECO:0000256" key="1">
    <source>
        <dbReference type="ARBA" id="ARBA00004496"/>
    </source>
</evidence>
<dbReference type="PANTHER" id="PTHR11252:SF0">
    <property type="entry name" value="POLYRIBONUCLEOTIDE NUCLEOTIDYLTRANSFERASE 1, MITOCHONDRIAL"/>
    <property type="match status" value="1"/>
</dbReference>
<dbReference type="InterPro" id="IPR027408">
    <property type="entry name" value="PNPase/RNase_PH_dom_sf"/>
</dbReference>
<dbReference type="FunFam" id="2.40.50.140:FF:000023">
    <property type="entry name" value="Polyribonucleotide nucleotidyltransferase"/>
    <property type="match status" value="1"/>
</dbReference>
<dbReference type="Gene3D" id="3.30.1370.10">
    <property type="entry name" value="K Homology domain, type 1"/>
    <property type="match status" value="1"/>
</dbReference>
<dbReference type="InterPro" id="IPR015848">
    <property type="entry name" value="PNPase_PH_RNA-bd_bac/org-type"/>
</dbReference>
<dbReference type="EMBL" id="CP011509">
    <property type="protein sequence ID" value="AKJ06256.1"/>
    <property type="molecule type" value="Genomic_DNA"/>
</dbReference>
<feature type="compositionally biased region" description="Low complexity" evidence="10">
    <location>
        <begin position="724"/>
        <end position="749"/>
    </location>
</feature>
<evidence type="ECO:0000256" key="3">
    <source>
        <dbReference type="ARBA" id="ARBA00022490"/>
    </source>
</evidence>
<accession>A0AAC8TJ34</accession>
<dbReference type="CDD" id="cd11363">
    <property type="entry name" value="RNase_PH_PNPase_1"/>
    <property type="match status" value="1"/>
</dbReference>
<dbReference type="Gene3D" id="3.30.230.70">
    <property type="entry name" value="GHMP Kinase, N-terminal domain"/>
    <property type="match status" value="2"/>
</dbReference>
<dbReference type="Pfam" id="PF03725">
    <property type="entry name" value="RNase_PH_C"/>
    <property type="match status" value="1"/>
</dbReference>
<comment type="similarity">
    <text evidence="2 9">Belongs to the polyribonucleotide nucleotidyltransferase family.</text>
</comment>
<dbReference type="EC" id="2.7.7.8" evidence="9"/>
<dbReference type="InterPro" id="IPR001247">
    <property type="entry name" value="ExoRNase_PH_dom1"/>
</dbReference>
<dbReference type="CDD" id="cd02393">
    <property type="entry name" value="KH-I_PNPase"/>
    <property type="match status" value="1"/>
</dbReference>
<dbReference type="Pfam" id="PF03726">
    <property type="entry name" value="PNPase"/>
    <property type="match status" value="1"/>
</dbReference>
<dbReference type="KEGG" id="age:AA314_07882"/>
<dbReference type="HAMAP" id="MF_01595">
    <property type="entry name" value="PNPase"/>
    <property type="match status" value="1"/>
</dbReference>
<dbReference type="GO" id="GO:0006402">
    <property type="term" value="P:mRNA catabolic process"/>
    <property type="evidence" value="ECO:0007669"/>
    <property type="project" value="UniProtKB-UniRule"/>
</dbReference>
<keyword evidence="6 9" id="KW-0479">Metal-binding</keyword>
<feature type="compositionally biased region" description="Basic and acidic residues" evidence="10">
    <location>
        <begin position="17"/>
        <end position="27"/>
    </location>
</feature>
<dbReference type="FunFam" id="3.30.230.70:FF:000002">
    <property type="entry name" value="Polyribonucleotide nucleotidyltransferase"/>
    <property type="match status" value="1"/>
</dbReference>
<organism evidence="12 13">
    <name type="scientific">Archangium gephyra</name>
    <dbReference type="NCBI Taxonomy" id="48"/>
    <lineage>
        <taxon>Bacteria</taxon>
        <taxon>Pseudomonadati</taxon>
        <taxon>Myxococcota</taxon>
        <taxon>Myxococcia</taxon>
        <taxon>Myxococcales</taxon>
        <taxon>Cystobacterineae</taxon>
        <taxon>Archangiaceae</taxon>
        <taxon>Archangium</taxon>
    </lineage>
</organism>
<dbReference type="SUPFAM" id="SSF54211">
    <property type="entry name" value="Ribosomal protein S5 domain 2-like"/>
    <property type="match status" value="2"/>
</dbReference>
<dbReference type="GO" id="GO:0000175">
    <property type="term" value="F:3'-5'-RNA exonuclease activity"/>
    <property type="evidence" value="ECO:0007669"/>
    <property type="project" value="TreeGrafter"/>
</dbReference>
<keyword evidence="3 9" id="KW-0963">Cytoplasm</keyword>
<dbReference type="PROSITE" id="PS50084">
    <property type="entry name" value="KH_TYPE_1"/>
    <property type="match status" value="1"/>
</dbReference>
<evidence type="ECO:0000256" key="5">
    <source>
        <dbReference type="ARBA" id="ARBA00022695"/>
    </source>
</evidence>
<evidence type="ECO:0000256" key="8">
    <source>
        <dbReference type="ARBA" id="ARBA00022884"/>
    </source>
</evidence>
<keyword evidence="4 9" id="KW-0808">Transferase</keyword>
<keyword evidence="8 9" id="KW-0694">RNA-binding</keyword>
<dbReference type="CDD" id="cd04472">
    <property type="entry name" value="S1_PNPase"/>
    <property type="match status" value="1"/>
</dbReference>
<name>A0AAC8TJ34_9BACT</name>
<dbReference type="SMART" id="SM00316">
    <property type="entry name" value="S1"/>
    <property type="match status" value="1"/>
</dbReference>
<dbReference type="InterPro" id="IPR004087">
    <property type="entry name" value="KH_dom"/>
</dbReference>
<dbReference type="InterPro" id="IPR004088">
    <property type="entry name" value="KH_dom_type_1"/>
</dbReference>
<protein>
    <recommendedName>
        <fullName evidence="9">Polyribonucleotide nucleotidyltransferase</fullName>
        <ecNumber evidence="9">2.7.7.8</ecNumber>
    </recommendedName>
    <alternativeName>
        <fullName evidence="9">Polynucleotide phosphorylase</fullName>
        <shortName evidence="9">PNPase</shortName>
    </alternativeName>
</protein>